<dbReference type="PANTHER" id="PTHR43167:SF1">
    <property type="entry name" value="PUTATIVE (AFU_ORTHOLOGUE AFUA_6G01830)-RELATED"/>
    <property type="match status" value="1"/>
</dbReference>
<dbReference type="GO" id="GO:0008171">
    <property type="term" value="F:O-methyltransferase activity"/>
    <property type="evidence" value="ECO:0007669"/>
    <property type="project" value="InterPro"/>
</dbReference>
<dbReference type="Pfam" id="PF13578">
    <property type="entry name" value="Methyltransf_24"/>
    <property type="match status" value="1"/>
</dbReference>
<evidence type="ECO:0000313" key="11">
    <source>
        <dbReference type="Proteomes" id="UP000277464"/>
    </source>
</evidence>
<evidence type="ECO:0000313" key="4">
    <source>
        <dbReference type="EMBL" id="MBA7900591.1"/>
    </source>
</evidence>
<evidence type="ECO:0000313" key="9">
    <source>
        <dbReference type="EMBL" id="VED74528.1"/>
    </source>
</evidence>
<proteinExistence type="predicted"/>
<dbReference type="AlphaFoldDB" id="A0A2B7LHQ8"/>
<evidence type="ECO:0000313" key="6">
    <source>
        <dbReference type="EMBL" id="MDQ9295419.1"/>
    </source>
</evidence>
<dbReference type="Proteomes" id="UP000518474">
    <property type="component" value="Unassembled WGS sequence"/>
</dbReference>
<dbReference type="EMBL" id="LR134270">
    <property type="protein sequence ID" value="VED74528.1"/>
    <property type="molecule type" value="Genomic_DNA"/>
</dbReference>
<dbReference type="InterPro" id="IPR002935">
    <property type="entry name" value="SAM_O-MeTrfase"/>
</dbReference>
<dbReference type="Proteomes" id="UP001206878">
    <property type="component" value="Unassembled WGS sequence"/>
</dbReference>
<accession>A0A370UZU4</accession>
<gene>
    <name evidence="8" type="ORF">C4A13_00288</name>
    <name evidence="4" type="ORF">HV245_20975</name>
    <name evidence="7" type="ORF">HV276_05010</name>
    <name evidence="6" type="ORF">KJE03_18435</name>
    <name evidence="9" type="ORF">NCTC8196_01060</name>
    <name evidence="5" type="ORF">NVV43_12370</name>
</gene>
<dbReference type="EMBL" id="JAHCRT010000018">
    <property type="protein sequence ID" value="MDQ9295419.1"/>
    <property type="molecule type" value="Genomic_DNA"/>
</dbReference>
<accession>A0A2B7LHQ8</accession>
<dbReference type="EMBL" id="QONO01000297">
    <property type="protein sequence ID" value="RDR20265.1"/>
    <property type="molecule type" value="Genomic_DNA"/>
</dbReference>
<evidence type="ECO:0000256" key="2">
    <source>
        <dbReference type="ARBA" id="ARBA00022679"/>
    </source>
</evidence>
<dbReference type="RefSeq" id="WP_001515803.1">
    <property type="nucleotide sequence ID" value="NZ_ADKG01000003.1"/>
</dbReference>
<keyword evidence="2 8" id="KW-0808">Transferase</keyword>
<evidence type="ECO:0000313" key="7">
    <source>
        <dbReference type="EMBL" id="QLX29108.1"/>
    </source>
</evidence>
<name>A0A2B7LHQ8_9ESCH</name>
<keyword evidence="14" id="KW-1185">Reference proteome</keyword>
<evidence type="ECO:0000313" key="14">
    <source>
        <dbReference type="Proteomes" id="UP001235723"/>
    </source>
</evidence>
<evidence type="ECO:0000256" key="3">
    <source>
        <dbReference type="ARBA" id="ARBA00022691"/>
    </source>
</evidence>
<dbReference type="EC" id="2.1.1.-" evidence="5"/>
<evidence type="ECO:0000313" key="10">
    <source>
        <dbReference type="Proteomes" id="UP000254454"/>
    </source>
</evidence>
<dbReference type="Proteomes" id="UP000512146">
    <property type="component" value="Chromosome"/>
</dbReference>
<evidence type="ECO:0000313" key="13">
    <source>
        <dbReference type="Proteomes" id="UP000518474"/>
    </source>
</evidence>
<dbReference type="EMBL" id="JABXPT010000015">
    <property type="protein sequence ID" value="MBA7900591.1"/>
    <property type="molecule type" value="Genomic_DNA"/>
</dbReference>
<dbReference type="SUPFAM" id="SSF53335">
    <property type="entry name" value="S-adenosyl-L-methionine-dependent methyltransferases"/>
    <property type="match status" value="1"/>
</dbReference>
<organism evidence="8 10">
    <name type="scientific">Escherichia marmotae</name>
    <dbReference type="NCBI Taxonomy" id="1499973"/>
    <lineage>
        <taxon>Bacteria</taxon>
        <taxon>Pseudomonadati</taxon>
        <taxon>Pseudomonadota</taxon>
        <taxon>Gammaproteobacteria</taxon>
        <taxon>Enterobacterales</taxon>
        <taxon>Enterobacteriaceae</taxon>
        <taxon>Escherichia</taxon>
    </lineage>
</organism>
<reference evidence="8 10" key="1">
    <citation type="submission" date="2018-06" db="EMBL/GenBank/DDBJ databases">
        <title>Recombination Drives Gene Content and Phenotype Evolution in Wild Type E. coli Strains.</title>
        <authorList>
            <person name="Field C.M."/>
            <person name="Silander O.K."/>
            <person name="Van Nimwegen E."/>
        </authorList>
    </citation>
    <scope>NUCLEOTIDE SEQUENCE [LARGE SCALE GENOMIC DNA]</scope>
    <source>
        <strain evidence="8 10">SC344</strain>
    </source>
</reference>
<reference evidence="9 11" key="2">
    <citation type="submission" date="2018-12" db="EMBL/GenBank/DDBJ databases">
        <authorList>
            <consortium name="Pathogen Informatics"/>
        </authorList>
    </citation>
    <scope>NUCLEOTIDE SEQUENCE [LARGE SCALE GENOMIC DNA]</scope>
    <source>
        <strain evidence="9 11">NCTC8196</strain>
    </source>
</reference>
<dbReference type="PROSITE" id="PS51682">
    <property type="entry name" value="SAM_OMT_I"/>
    <property type="match status" value="1"/>
</dbReference>
<dbReference type="EMBL" id="CP056165">
    <property type="protein sequence ID" value="QLX29108.1"/>
    <property type="molecule type" value="Genomic_DNA"/>
</dbReference>
<dbReference type="PANTHER" id="PTHR43167">
    <property type="entry name" value="PUTATIVE (AFU_ORTHOLOGUE AFUA_6G01830)-RELATED"/>
    <property type="match status" value="1"/>
</dbReference>
<dbReference type="Gene3D" id="3.40.50.150">
    <property type="entry name" value="Vaccinia Virus protein VP39"/>
    <property type="match status" value="1"/>
</dbReference>
<dbReference type="CDD" id="cd02440">
    <property type="entry name" value="AdoMet_MTases"/>
    <property type="match status" value="1"/>
</dbReference>
<dbReference type="GO" id="GO:0032259">
    <property type="term" value="P:methylation"/>
    <property type="evidence" value="ECO:0007669"/>
    <property type="project" value="UniProtKB-KW"/>
</dbReference>
<dbReference type="GeneID" id="86945205"/>
<reference evidence="5" key="5">
    <citation type="submission" date="2022-07" db="EMBL/GenBank/DDBJ databases">
        <title>Diversity of ethanolamine utilization by human commensal Escherichia coli.</title>
        <authorList>
            <person name="Jubelin G."/>
        </authorList>
    </citation>
    <scope>NUCLEOTIDE SEQUENCE</scope>
    <source>
        <strain evidence="5">S1</strain>
    </source>
</reference>
<keyword evidence="1 8" id="KW-0489">Methyltransferase</keyword>
<evidence type="ECO:0000313" key="5">
    <source>
        <dbReference type="EMBL" id="MCR6676405.1"/>
    </source>
</evidence>
<reference evidence="6 14" key="4">
    <citation type="submission" date="2021-05" db="EMBL/GenBank/DDBJ databases">
        <title>Genome sequence of E. marmotae isolates.</title>
        <authorList>
            <person name="Binsker U."/>
            <person name="Hammerl J.A."/>
        </authorList>
    </citation>
    <scope>NUCLEOTIDE SEQUENCE [LARGE SCALE GENOMIC DNA]</scope>
    <source>
        <strain evidence="6 14">21-MO00586</strain>
    </source>
</reference>
<keyword evidence="3" id="KW-0949">S-adenosyl-L-methionine</keyword>
<dbReference type="Proteomes" id="UP000277464">
    <property type="component" value="Chromosome"/>
</dbReference>
<dbReference type="Proteomes" id="UP001235723">
    <property type="component" value="Unassembled WGS sequence"/>
</dbReference>
<dbReference type="EMBL" id="JANPXH010000011">
    <property type="protein sequence ID" value="MCR6676405.1"/>
    <property type="molecule type" value="Genomic_DNA"/>
</dbReference>
<dbReference type="Proteomes" id="UP000254454">
    <property type="component" value="Unassembled WGS sequence"/>
</dbReference>
<sequence>MSRLNNSISPIRDPQVIRVLERMNNERKHPPQEMFREAPVLDPEKFSGYGFSIAPEQGELIYLLCRAMKATRVVDFATSVGMSALYFAAAMKDNGGGLVIGSEMVREKAEVASRNLAEAGLTSFVDIRVGDARETLKDLGGPVDFILIDGFPLADGPSLARQVTEIVAPQLRVGGYILNDNAEPDFLSYVRDPQNGFISITLPIKRGTELALKIS</sequence>
<evidence type="ECO:0000256" key="1">
    <source>
        <dbReference type="ARBA" id="ARBA00022603"/>
    </source>
</evidence>
<evidence type="ECO:0000313" key="8">
    <source>
        <dbReference type="EMBL" id="RDR20265.1"/>
    </source>
</evidence>
<reference evidence="12 13" key="3">
    <citation type="submission" date="2020-06" db="EMBL/GenBank/DDBJ databases">
        <title>REHAB project genomes.</title>
        <authorList>
            <person name="Shaw L.P."/>
        </authorList>
    </citation>
    <scope>NUCLEOTIDE SEQUENCE [LARGE SCALE GENOMIC DNA]</scope>
    <source>
        <strain evidence="4 13">RHBSTW-00604</strain>
        <strain evidence="7 12">RHBSTW-00777</strain>
    </source>
</reference>
<protein>
    <submittedName>
        <fullName evidence="4">Class I SAM-dependent methyltransferase</fullName>
        <ecNumber evidence="5">2.1.1.-</ecNumber>
    </submittedName>
    <submittedName>
        <fullName evidence="8 9">O-methyltransferase</fullName>
    </submittedName>
</protein>
<evidence type="ECO:0000313" key="12">
    <source>
        <dbReference type="Proteomes" id="UP000512146"/>
    </source>
</evidence>
<dbReference type="InterPro" id="IPR029063">
    <property type="entry name" value="SAM-dependent_MTases_sf"/>
</dbReference>